<evidence type="ECO:0000256" key="3">
    <source>
        <dbReference type="ARBA" id="ARBA00022747"/>
    </source>
</evidence>
<dbReference type="EMBL" id="LUAY01003684">
    <property type="protein sequence ID" value="KYB45626.1"/>
    <property type="molecule type" value="Genomic_DNA"/>
</dbReference>
<feature type="compositionally biased region" description="Basic and acidic residues" evidence="5">
    <location>
        <begin position="281"/>
        <end position="291"/>
    </location>
</feature>
<dbReference type="SUPFAM" id="SSF53335">
    <property type="entry name" value="S-adenosyl-L-methionine-dependent methyltransferases"/>
    <property type="match status" value="1"/>
</dbReference>
<keyword evidence="2 6" id="KW-0808">Transferase</keyword>
<evidence type="ECO:0000256" key="2">
    <source>
        <dbReference type="ARBA" id="ARBA00022679"/>
    </source>
</evidence>
<evidence type="ECO:0000256" key="5">
    <source>
        <dbReference type="SAM" id="MobiDB-lite"/>
    </source>
</evidence>
<gene>
    <name evidence="6" type="ORF">AB664_06245</name>
</gene>
<evidence type="ECO:0000256" key="4">
    <source>
        <dbReference type="ARBA" id="ARBA00047422"/>
    </source>
</evidence>
<accession>A0A656Z824</accession>
<evidence type="ECO:0000313" key="6">
    <source>
        <dbReference type="EMBL" id="KYB45626.1"/>
    </source>
</evidence>
<dbReference type="GO" id="GO:0003886">
    <property type="term" value="F:DNA (cytosine-5-)-methyltransferase activity"/>
    <property type="evidence" value="ECO:0007669"/>
    <property type="project" value="UniProtKB-EC"/>
</dbReference>
<comment type="caution">
    <text evidence="6">The sequence shown here is derived from an EMBL/GenBank/DDBJ whole genome shotgun (WGS) entry which is preliminary data.</text>
</comment>
<evidence type="ECO:0000256" key="1">
    <source>
        <dbReference type="ARBA" id="ARBA00022603"/>
    </source>
</evidence>
<feature type="compositionally biased region" description="Basic and acidic residues" evidence="5">
    <location>
        <begin position="242"/>
        <end position="271"/>
    </location>
</feature>
<dbReference type="InterPro" id="IPR029063">
    <property type="entry name" value="SAM-dependent_MTases_sf"/>
</dbReference>
<dbReference type="AlphaFoldDB" id="A0A656Z824"/>
<keyword evidence="3" id="KW-0680">Restriction system</keyword>
<name>A0A656Z824_BRUAN</name>
<feature type="region of interest" description="Disordered" evidence="5">
    <location>
        <begin position="229"/>
        <end position="302"/>
    </location>
</feature>
<dbReference type="Pfam" id="PF00145">
    <property type="entry name" value="DNA_methylase"/>
    <property type="match status" value="1"/>
</dbReference>
<dbReference type="GO" id="GO:0032259">
    <property type="term" value="P:methylation"/>
    <property type="evidence" value="ECO:0007669"/>
    <property type="project" value="UniProtKB-KW"/>
</dbReference>
<dbReference type="Gene3D" id="3.40.50.150">
    <property type="entry name" value="Vaccinia Virus protein VP39"/>
    <property type="match status" value="1"/>
</dbReference>
<dbReference type="InterPro" id="IPR001525">
    <property type="entry name" value="C5_MeTfrase"/>
</dbReference>
<proteinExistence type="predicted"/>
<comment type="catalytic activity">
    <reaction evidence="4">
        <text>a 2'-deoxycytidine in DNA + S-adenosyl-L-methionine = a 5-methyl-2'-deoxycytidine in DNA + S-adenosyl-L-homocysteine + H(+)</text>
        <dbReference type="Rhea" id="RHEA:13681"/>
        <dbReference type="Rhea" id="RHEA-COMP:11369"/>
        <dbReference type="Rhea" id="RHEA-COMP:11370"/>
        <dbReference type="ChEBI" id="CHEBI:15378"/>
        <dbReference type="ChEBI" id="CHEBI:57856"/>
        <dbReference type="ChEBI" id="CHEBI:59789"/>
        <dbReference type="ChEBI" id="CHEBI:85452"/>
        <dbReference type="ChEBI" id="CHEBI:85454"/>
        <dbReference type="EC" id="2.1.1.37"/>
    </reaction>
</comment>
<reference evidence="6" key="1">
    <citation type="submission" date="2016-02" db="EMBL/GenBank/DDBJ databases">
        <title>Genomic sequences of Ochrobactrum anthropi.</title>
        <authorList>
            <person name="Chudasama K.S."/>
            <person name="Thaker V.S."/>
        </authorList>
    </citation>
    <scope>NUCLEOTIDE SEQUENCE [LARGE SCALE GENOMIC DNA]</scope>
    <source>
        <strain evidence="6">SUBG007</strain>
    </source>
</reference>
<sequence>MGRLRARDAGSFEGGAVLTAYYNEFDPKAAAWLRELIKAGHIAPGDVDERSIVDIRPADLVGYTQCHFFAGIDVWSYALRRAGWSDDHPVWTGSCPCQPFSAAGKGGGFDDERHLWPHFHWLIQNCRPAVIFGEQVASKDGLGWLDLVQADLEGSGYASGAVDTCAAGFGAPHIRQRLWWVAERIPNSNEIERGRRADCQRLQPNGPTFKRIEGDCFIEPDLPVNGLVNSIGSGLEGQRSGHQTESRRDGEVRPAAEAGELGRLDDNDNDGRIAPPITELQNKERHTEPRGSNDGPSPTNGHWSDADWLFCRDGKWRPVEPGTFPLAHGSAARVGRLRGYGNAINAEQAQAFIEAYRETELVAANDNHCSNTLWPSA</sequence>
<organism evidence="6">
    <name type="scientific">Brucella anthropi</name>
    <name type="common">Ochrobactrum anthropi</name>
    <dbReference type="NCBI Taxonomy" id="529"/>
    <lineage>
        <taxon>Bacteria</taxon>
        <taxon>Pseudomonadati</taxon>
        <taxon>Pseudomonadota</taxon>
        <taxon>Alphaproteobacteria</taxon>
        <taxon>Hyphomicrobiales</taxon>
        <taxon>Brucellaceae</taxon>
        <taxon>Brucella/Ochrobactrum group</taxon>
        <taxon>Brucella</taxon>
    </lineage>
</organism>
<dbReference type="GO" id="GO:0009307">
    <property type="term" value="P:DNA restriction-modification system"/>
    <property type="evidence" value="ECO:0007669"/>
    <property type="project" value="UniProtKB-KW"/>
</dbReference>
<keyword evidence="1 6" id="KW-0489">Methyltransferase</keyword>
<protein>
    <submittedName>
        <fullName evidence="6">Methyltransferase</fullName>
    </submittedName>
</protein>